<gene>
    <name evidence="1" type="ORF">NCTC10135_01344</name>
</gene>
<protein>
    <submittedName>
        <fullName evidence="1">Uncharacterized protein</fullName>
    </submittedName>
</protein>
<name>A0A3B0P2F2_9BACT</name>
<dbReference type="Proteomes" id="UP000259864">
    <property type="component" value="Chromosome 1"/>
</dbReference>
<sequence length="39" mass="4340">MILTIITVTTNDNTTLQPVVPNPRMIAFMNCETGYTNNP</sequence>
<evidence type="ECO:0000313" key="1">
    <source>
        <dbReference type="EMBL" id="SYV90819.1"/>
    </source>
</evidence>
<dbReference type="AlphaFoldDB" id="A0A3B0P2F2"/>
<dbReference type="EMBL" id="LS991949">
    <property type="protein sequence ID" value="SYV90819.1"/>
    <property type="molecule type" value="Genomic_DNA"/>
</dbReference>
<accession>A0A3B0P2F2</accession>
<organism evidence="1 2">
    <name type="scientific">Metamycoplasma alkalescens</name>
    <dbReference type="NCBI Taxonomy" id="45363"/>
    <lineage>
        <taxon>Bacteria</taxon>
        <taxon>Bacillati</taxon>
        <taxon>Mycoplasmatota</taxon>
        <taxon>Mycoplasmoidales</taxon>
        <taxon>Metamycoplasmataceae</taxon>
        <taxon>Metamycoplasma</taxon>
    </lineage>
</organism>
<evidence type="ECO:0000313" key="2">
    <source>
        <dbReference type="Proteomes" id="UP000259864"/>
    </source>
</evidence>
<reference evidence="2" key="1">
    <citation type="submission" date="2018-06" db="EMBL/GenBank/DDBJ databases">
        <authorList>
            <consortium name="Pathogen Informatics"/>
        </authorList>
    </citation>
    <scope>NUCLEOTIDE SEQUENCE [LARGE SCALE GENOMIC DNA]</scope>
    <source>
        <strain evidence="2">NCTC10135</strain>
    </source>
</reference>
<dbReference type="KEGG" id="mala:NCTC10135_01344"/>
<proteinExistence type="predicted"/>